<dbReference type="AlphaFoldDB" id="A0A426ZDJ8"/>
<evidence type="ECO:0000313" key="2">
    <source>
        <dbReference type="Proteomes" id="UP000287651"/>
    </source>
</evidence>
<dbReference type="EMBL" id="AMZH03007140">
    <property type="protein sequence ID" value="RRT62051.1"/>
    <property type="molecule type" value="Genomic_DNA"/>
</dbReference>
<organism evidence="1 2">
    <name type="scientific">Ensete ventricosum</name>
    <name type="common">Abyssinian banana</name>
    <name type="synonym">Musa ensete</name>
    <dbReference type="NCBI Taxonomy" id="4639"/>
    <lineage>
        <taxon>Eukaryota</taxon>
        <taxon>Viridiplantae</taxon>
        <taxon>Streptophyta</taxon>
        <taxon>Embryophyta</taxon>
        <taxon>Tracheophyta</taxon>
        <taxon>Spermatophyta</taxon>
        <taxon>Magnoliopsida</taxon>
        <taxon>Liliopsida</taxon>
        <taxon>Zingiberales</taxon>
        <taxon>Musaceae</taxon>
        <taxon>Ensete</taxon>
    </lineage>
</organism>
<reference evidence="1 2" key="1">
    <citation type="journal article" date="2014" name="Agronomy (Basel)">
        <title>A Draft Genome Sequence for Ensete ventricosum, the Drought-Tolerant Tree Against Hunger.</title>
        <authorList>
            <person name="Harrison J."/>
            <person name="Moore K.A."/>
            <person name="Paszkiewicz K."/>
            <person name="Jones T."/>
            <person name="Grant M."/>
            <person name="Ambacheew D."/>
            <person name="Muzemil S."/>
            <person name="Studholme D.J."/>
        </authorList>
    </citation>
    <scope>NUCLEOTIDE SEQUENCE [LARGE SCALE GENOMIC DNA]</scope>
</reference>
<evidence type="ECO:0000313" key="1">
    <source>
        <dbReference type="EMBL" id="RRT62051.1"/>
    </source>
</evidence>
<feature type="non-terminal residue" evidence="1">
    <location>
        <position position="1"/>
    </location>
</feature>
<comment type="caution">
    <text evidence="1">The sequence shown here is derived from an EMBL/GenBank/DDBJ whole genome shotgun (WGS) entry which is preliminary data.</text>
</comment>
<name>A0A426ZDJ8_ENSVE</name>
<gene>
    <name evidence="1" type="ORF">B296_00043697</name>
</gene>
<sequence length="62" mass="7203">KTLPASRYICHYRGTRPNVPETSDLEKLNLHEEKSATVEMQDQMHLRCVSQKNLTHIKKNPS</sequence>
<accession>A0A426ZDJ8</accession>
<dbReference type="Proteomes" id="UP000287651">
    <property type="component" value="Unassembled WGS sequence"/>
</dbReference>
<proteinExistence type="predicted"/>
<protein>
    <submittedName>
        <fullName evidence="1">Uncharacterized protein</fullName>
    </submittedName>
</protein>